<proteinExistence type="predicted"/>
<name>A0AAV5BVA7_ELECO</name>
<dbReference type="Proteomes" id="UP001054889">
    <property type="component" value="Unassembled WGS sequence"/>
</dbReference>
<feature type="region of interest" description="Disordered" evidence="1">
    <location>
        <begin position="74"/>
        <end position="160"/>
    </location>
</feature>
<dbReference type="AlphaFoldDB" id="A0AAV5BVA7"/>
<reference evidence="2" key="2">
    <citation type="submission" date="2021-12" db="EMBL/GenBank/DDBJ databases">
        <title>Resequencing data analysis of finger millet.</title>
        <authorList>
            <person name="Hatakeyama M."/>
            <person name="Aluri S."/>
            <person name="Balachadran M.T."/>
            <person name="Sivarajan S.R."/>
            <person name="Poveda L."/>
            <person name="Shimizu-Inatsugi R."/>
            <person name="Schlapbach R."/>
            <person name="Sreeman S.M."/>
            <person name="Shimizu K.K."/>
        </authorList>
    </citation>
    <scope>NUCLEOTIDE SEQUENCE</scope>
</reference>
<evidence type="ECO:0000313" key="3">
    <source>
        <dbReference type="Proteomes" id="UP001054889"/>
    </source>
</evidence>
<accession>A0AAV5BVA7</accession>
<gene>
    <name evidence="2" type="primary">ga06149</name>
    <name evidence="2" type="ORF">PR202_ga06149</name>
</gene>
<protein>
    <submittedName>
        <fullName evidence="2">Uncharacterized protein</fullName>
    </submittedName>
</protein>
<organism evidence="2 3">
    <name type="scientific">Eleusine coracana subsp. coracana</name>
    <dbReference type="NCBI Taxonomy" id="191504"/>
    <lineage>
        <taxon>Eukaryota</taxon>
        <taxon>Viridiplantae</taxon>
        <taxon>Streptophyta</taxon>
        <taxon>Embryophyta</taxon>
        <taxon>Tracheophyta</taxon>
        <taxon>Spermatophyta</taxon>
        <taxon>Magnoliopsida</taxon>
        <taxon>Liliopsida</taxon>
        <taxon>Poales</taxon>
        <taxon>Poaceae</taxon>
        <taxon>PACMAD clade</taxon>
        <taxon>Chloridoideae</taxon>
        <taxon>Cynodonteae</taxon>
        <taxon>Eleusininae</taxon>
        <taxon>Eleusine</taxon>
    </lineage>
</organism>
<dbReference type="EMBL" id="BQKI01000002">
    <property type="protein sequence ID" value="GJM89921.1"/>
    <property type="molecule type" value="Genomic_DNA"/>
</dbReference>
<evidence type="ECO:0000256" key="1">
    <source>
        <dbReference type="SAM" id="MobiDB-lite"/>
    </source>
</evidence>
<reference evidence="2" key="1">
    <citation type="journal article" date="2018" name="DNA Res.">
        <title>Multiple hybrid de novo genome assembly of finger millet, an orphan allotetraploid crop.</title>
        <authorList>
            <person name="Hatakeyama M."/>
            <person name="Aluri S."/>
            <person name="Balachadran M.T."/>
            <person name="Sivarajan S.R."/>
            <person name="Patrignani A."/>
            <person name="Gruter S."/>
            <person name="Poveda L."/>
            <person name="Shimizu-Inatsugi R."/>
            <person name="Baeten J."/>
            <person name="Francoijs K.J."/>
            <person name="Nataraja K.N."/>
            <person name="Reddy Y.A.N."/>
            <person name="Phadnis S."/>
            <person name="Ravikumar R.L."/>
            <person name="Schlapbach R."/>
            <person name="Sreeman S.M."/>
            <person name="Shimizu K.K."/>
        </authorList>
    </citation>
    <scope>NUCLEOTIDE SEQUENCE</scope>
</reference>
<keyword evidence="3" id="KW-1185">Reference proteome</keyword>
<sequence>MGPDSALPQRKSTCSALSSPSCGGMPLVNPFLSSCSAVRLLSLLSSGSWRARRNWTLDWSRDLNPAWTRVDAWTHGGGATRLGTSGFRRQEPAGFKQQGEAEAEATQGGPRAKNSGVQGRSGRRSREEPAGHASVGLRAGAGRSLPAGRRTEGSSSFCAVRSKVWRLETHGREEVREKRKKNDSLV</sequence>
<evidence type="ECO:0000313" key="2">
    <source>
        <dbReference type="EMBL" id="GJM89921.1"/>
    </source>
</evidence>
<comment type="caution">
    <text evidence="2">The sequence shown here is derived from an EMBL/GenBank/DDBJ whole genome shotgun (WGS) entry which is preliminary data.</text>
</comment>